<dbReference type="EMBL" id="GBRH01230598">
    <property type="protein sequence ID" value="JAD67297.1"/>
    <property type="molecule type" value="Transcribed_RNA"/>
</dbReference>
<evidence type="ECO:0000313" key="2">
    <source>
        <dbReference type="EMBL" id="JAD67297.1"/>
    </source>
</evidence>
<accession>A0A0A9C6Z6</accession>
<sequence>MEDALSSSMLTQDGSSATSSPSHLVVFDSQN</sequence>
<protein>
    <submittedName>
        <fullName evidence="2">Uncharacterized protein</fullName>
    </submittedName>
</protein>
<proteinExistence type="predicted"/>
<reference evidence="2" key="2">
    <citation type="journal article" date="2015" name="Data Brief">
        <title>Shoot transcriptome of the giant reed, Arundo donax.</title>
        <authorList>
            <person name="Barrero R.A."/>
            <person name="Guerrero F.D."/>
            <person name="Moolhuijzen P."/>
            <person name="Goolsby J.A."/>
            <person name="Tidwell J."/>
            <person name="Bellgard S.E."/>
            <person name="Bellgard M.I."/>
        </authorList>
    </citation>
    <scope>NUCLEOTIDE SEQUENCE</scope>
    <source>
        <tissue evidence="2">Shoot tissue taken approximately 20 cm above the soil surface</tissue>
    </source>
</reference>
<feature type="region of interest" description="Disordered" evidence="1">
    <location>
        <begin position="1"/>
        <end position="31"/>
    </location>
</feature>
<evidence type="ECO:0000256" key="1">
    <source>
        <dbReference type="SAM" id="MobiDB-lite"/>
    </source>
</evidence>
<organism evidence="2">
    <name type="scientific">Arundo donax</name>
    <name type="common">Giant reed</name>
    <name type="synonym">Donax arundinaceus</name>
    <dbReference type="NCBI Taxonomy" id="35708"/>
    <lineage>
        <taxon>Eukaryota</taxon>
        <taxon>Viridiplantae</taxon>
        <taxon>Streptophyta</taxon>
        <taxon>Embryophyta</taxon>
        <taxon>Tracheophyta</taxon>
        <taxon>Spermatophyta</taxon>
        <taxon>Magnoliopsida</taxon>
        <taxon>Liliopsida</taxon>
        <taxon>Poales</taxon>
        <taxon>Poaceae</taxon>
        <taxon>PACMAD clade</taxon>
        <taxon>Arundinoideae</taxon>
        <taxon>Arundineae</taxon>
        <taxon>Arundo</taxon>
    </lineage>
</organism>
<name>A0A0A9C6Z6_ARUDO</name>
<reference evidence="2" key="1">
    <citation type="submission" date="2014-09" db="EMBL/GenBank/DDBJ databases">
        <authorList>
            <person name="Magalhaes I.L.F."/>
            <person name="Oliveira U."/>
            <person name="Santos F.R."/>
            <person name="Vidigal T.H.D.A."/>
            <person name="Brescovit A.D."/>
            <person name="Santos A.J."/>
        </authorList>
    </citation>
    <scope>NUCLEOTIDE SEQUENCE</scope>
    <source>
        <tissue evidence="2">Shoot tissue taken approximately 20 cm above the soil surface</tissue>
    </source>
</reference>
<dbReference type="AlphaFoldDB" id="A0A0A9C6Z6"/>